<dbReference type="AlphaFoldDB" id="A0A0H3H5T6"/>
<organism evidence="1 2">
    <name type="scientific">Klebsiella michiganensis (strain ATCC 8724 / DSM 4798 / JCM 20051 / NBRC 3318 / NRRL B-199 / KCTC 1686 / BUCSAV 143 / CCM 1901)</name>
    <dbReference type="NCBI Taxonomy" id="1006551"/>
    <lineage>
        <taxon>Bacteria</taxon>
        <taxon>Pseudomonadati</taxon>
        <taxon>Pseudomonadota</taxon>
        <taxon>Gammaproteobacteria</taxon>
        <taxon>Enterobacterales</taxon>
        <taxon>Enterobacteriaceae</taxon>
        <taxon>Klebsiella/Raoultella group</taxon>
        <taxon>Klebsiella</taxon>
    </lineage>
</organism>
<accession>A0A0H3H5T6</accession>
<protein>
    <recommendedName>
        <fullName evidence="3">BrnT family toxin</fullName>
    </recommendedName>
</protein>
<gene>
    <name evidence="1" type="ordered locus">KOX_09835</name>
</gene>
<evidence type="ECO:0000313" key="2">
    <source>
        <dbReference type="Proteomes" id="UP000007843"/>
    </source>
</evidence>
<evidence type="ECO:0008006" key="3">
    <source>
        <dbReference type="Google" id="ProtNLM"/>
    </source>
</evidence>
<dbReference type="EMBL" id="CP003218">
    <property type="protein sequence ID" value="AEX03693.1"/>
    <property type="molecule type" value="Genomic_DNA"/>
</dbReference>
<dbReference type="Gene3D" id="3.10.450.530">
    <property type="entry name" value="Ribonuclease toxin, BrnT, of type II toxin-antitoxin system"/>
    <property type="match status" value="1"/>
</dbReference>
<dbReference type="Proteomes" id="UP000007843">
    <property type="component" value="Chromosome"/>
</dbReference>
<proteinExistence type="predicted"/>
<name>A0A0H3H5T6_KLEM8</name>
<evidence type="ECO:0000313" key="1">
    <source>
        <dbReference type="EMBL" id="AEX03693.1"/>
    </source>
</evidence>
<sequence length="98" mass="11616">MNMMPMEFEWDANKARSNLRKHGIRFEEAVLVFDDPRHLSRQDRYENGEYRWQTLGLVHGVIVIMVAHSVRFESGTEVIRIISARKADSKERNRYEHG</sequence>
<dbReference type="KEGG" id="kox:KOX_09835"/>
<dbReference type="InterPro" id="IPR038573">
    <property type="entry name" value="BrnT_sf"/>
</dbReference>
<reference evidence="1 2" key="1">
    <citation type="journal article" date="2012" name="J. Bacteriol.">
        <title>Complete genome sequence of Klebsiella oxytoca KCTC 1686, used in production of 2,3-butanediol.</title>
        <authorList>
            <person name="Shin S.H."/>
            <person name="Kim S."/>
            <person name="Kim J.Y."/>
            <person name="Lee S."/>
            <person name="Um Y."/>
            <person name="Oh M.K."/>
            <person name="Kim Y.R."/>
            <person name="Lee J."/>
            <person name="Yang K.S."/>
        </authorList>
    </citation>
    <scope>NUCLEOTIDE SEQUENCE [LARGE SCALE GENOMIC DNA]</scope>
    <source>
        <strain evidence="2">ATCC 8724 / DSM 4798 / JCM 20051 / NBRC 3318 / NRRL B-199 / KCTC 1686</strain>
    </source>
</reference>
<dbReference type="HOGENOM" id="CLU_149290_1_1_6"/>
<dbReference type="InterPro" id="IPR007460">
    <property type="entry name" value="BrnT_toxin"/>
</dbReference>
<dbReference type="Pfam" id="PF04365">
    <property type="entry name" value="BrnT_toxin"/>
    <property type="match status" value="1"/>
</dbReference>